<comment type="catalytic activity">
    <reaction evidence="15 17">
        <text>L-threonyl-[protein] + ATP = O-phospho-L-threonyl-[protein] + ADP + H(+)</text>
        <dbReference type="Rhea" id="RHEA:46608"/>
        <dbReference type="Rhea" id="RHEA-COMP:11060"/>
        <dbReference type="Rhea" id="RHEA-COMP:11605"/>
        <dbReference type="ChEBI" id="CHEBI:15378"/>
        <dbReference type="ChEBI" id="CHEBI:30013"/>
        <dbReference type="ChEBI" id="CHEBI:30616"/>
        <dbReference type="ChEBI" id="CHEBI:61977"/>
        <dbReference type="ChEBI" id="CHEBI:456216"/>
        <dbReference type="EC" id="2.7.11.1"/>
    </reaction>
</comment>
<dbReference type="PANTHER" id="PTHR32444:SF96">
    <property type="entry name" value="RECEPTOR-LIKE SERINE_THREONINE-PROTEIN KINASE"/>
    <property type="match status" value="1"/>
</dbReference>
<keyword evidence="7 17" id="KW-0547">Nucleotide-binding</keyword>
<keyword evidence="2 17" id="KW-0723">Serine/threonine-protein kinase</keyword>
<dbReference type="SUPFAM" id="SSF51110">
    <property type="entry name" value="alpha-D-mannose-specific plant lectins"/>
    <property type="match status" value="1"/>
</dbReference>
<dbReference type="PROSITE" id="PS50927">
    <property type="entry name" value="BULB_LECTIN"/>
    <property type="match status" value="1"/>
</dbReference>
<evidence type="ECO:0000256" key="9">
    <source>
        <dbReference type="ARBA" id="ARBA00022840"/>
    </source>
</evidence>
<dbReference type="PIRSF" id="PIRSF000641">
    <property type="entry name" value="SRK"/>
    <property type="match status" value="1"/>
</dbReference>
<dbReference type="InterPro" id="IPR003609">
    <property type="entry name" value="Pan_app"/>
</dbReference>
<evidence type="ECO:0000256" key="4">
    <source>
        <dbReference type="ARBA" id="ARBA00022679"/>
    </source>
</evidence>
<feature type="domain" description="Apple" evidence="22">
    <location>
        <begin position="426"/>
        <end position="506"/>
    </location>
</feature>
<dbReference type="Gene3D" id="3.30.200.20">
    <property type="entry name" value="Phosphorylase Kinase, domain 1"/>
    <property type="match status" value="1"/>
</dbReference>
<dbReference type="Pfam" id="PF08276">
    <property type="entry name" value="PAN_2"/>
    <property type="match status" value="1"/>
</dbReference>
<evidence type="ECO:0000256" key="3">
    <source>
        <dbReference type="ARBA" id="ARBA00022553"/>
    </source>
</evidence>
<dbReference type="CDD" id="cd14066">
    <property type="entry name" value="STKc_IRAK"/>
    <property type="match status" value="1"/>
</dbReference>
<feature type="binding site" evidence="18">
    <location>
        <position position="601"/>
    </location>
    <ligand>
        <name>ATP</name>
        <dbReference type="ChEBI" id="CHEBI:30616"/>
    </ligand>
</feature>
<dbReference type="PROSITE" id="PS50011">
    <property type="entry name" value="PROTEIN_KINASE_DOM"/>
    <property type="match status" value="1"/>
</dbReference>
<dbReference type="Pfam" id="PF01453">
    <property type="entry name" value="B_lectin"/>
    <property type="match status" value="1"/>
</dbReference>
<evidence type="ECO:0000256" key="19">
    <source>
        <dbReference type="SAM" id="Phobius"/>
    </source>
</evidence>
<dbReference type="InterPro" id="IPR000858">
    <property type="entry name" value="S_locus_glycoprot_dom"/>
</dbReference>
<dbReference type="InterPro" id="IPR001480">
    <property type="entry name" value="Bulb-type_lectin_dom"/>
</dbReference>
<evidence type="ECO:0000256" key="15">
    <source>
        <dbReference type="ARBA" id="ARBA00047899"/>
    </source>
</evidence>
<keyword evidence="24" id="KW-1185">Reference proteome</keyword>
<dbReference type="PANTHER" id="PTHR32444">
    <property type="entry name" value="BULB-TYPE LECTIN DOMAIN-CONTAINING PROTEIN"/>
    <property type="match status" value="1"/>
</dbReference>
<dbReference type="Gene3D" id="3.50.4.10">
    <property type="entry name" value="Hepatocyte Growth Factor"/>
    <property type="match status" value="1"/>
</dbReference>
<dbReference type="FunFam" id="1.10.510.10:FF:000060">
    <property type="entry name" value="G-type lectin S-receptor-like serine/threonine-protein kinase"/>
    <property type="match status" value="1"/>
</dbReference>
<dbReference type="GO" id="GO:0016020">
    <property type="term" value="C:membrane"/>
    <property type="evidence" value="ECO:0007669"/>
    <property type="project" value="UniProtKB-SubCell"/>
</dbReference>
<feature type="domain" description="Bulb-type lectin" evidence="21">
    <location>
        <begin position="109"/>
        <end position="232"/>
    </location>
</feature>
<dbReference type="Gene3D" id="2.90.10.10">
    <property type="entry name" value="Bulb-type lectin domain"/>
    <property type="match status" value="1"/>
</dbReference>
<dbReference type="GO" id="GO:0106310">
    <property type="term" value="F:protein serine kinase activity"/>
    <property type="evidence" value="ECO:0007669"/>
    <property type="project" value="RHEA"/>
</dbReference>
<keyword evidence="11 19" id="KW-0472">Membrane</keyword>
<dbReference type="Pfam" id="PF24626">
    <property type="entry name" value="SH3_Tf2-1"/>
    <property type="match status" value="1"/>
</dbReference>
<dbReference type="InterPro" id="IPR011009">
    <property type="entry name" value="Kinase-like_dom_sf"/>
</dbReference>
<evidence type="ECO:0000256" key="5">
    <source>
        <dbReference type="ARBA" id="ARBA00022692"/>
    </source>
</evidence>
<feature type="transmembrane region" description="Helical" evidence="19">
    <location>
        <begin position="518"/>
        <end position="542"/>
    </location>
</feature>
<dbReference type="GO" id="GO:0005524">
    <property type="term" value="F:ATP binding"/>
    <property type="evidence" value="ECO:0007669"/>
    <property type="project" value="UniProtKB-UniRule"/>
</dbReference>
<organism evidence="23 24">
    <name type="scientific">Capsicum annuum</name>
    <name type="common">Capsicum pepper</name>
    <dbReference type="NCBI Taxonomy" id="4072"/>
    <lineage>
        <taxon>Eukaryota</taxon>
        <taxon>Viridiplantae</taxon>
        <taxon>Streptophyta</taxon>
        <taxon>Embryophyta</taxon>
        <taxon>Tracheophyta</taxon>
        <taxon>Spermatophyta</taxon>
        <taxon>Magnoliopsida</taxon>
        <taxon>eudicotyledons</taxon>
        <taxon>Gunneridae</taxon>
        <taxon>Pentapetalae</taxon>
        <taxon>asterids</taxon>
        <taxon>lamiids</taxon>
        <taxon>Solanales</taxon>
        <taxon>Solanaceae</taxon>
        <taxon>Solanoideae</taxon>
        <taxon>Capsiceae</taxon>
        <taxon>Capsicum</taxon>
    </lineage>
</organism>
<keyword evidence="8 17" id="KW-0418">Kinase</keyword>
<evidence type="ECO:0000256" key="18">
    <source>
        <dbReference type="PROSITE-ProRule" id="PRU10141"/>
    </source>
</evidence>
<dbReference type="PROSITE" id="PS00107">
    <property type="entry name" value="PROTEIN_KINASE_ATP"/>
    <property type="match status" value="1"/>
</dbReference>
<accession>A0A2G2ZR70</accession>
<dbReference type="OMA" id="KRWTWDE"/>
<dbReference type="CDD" id="cd00028">
    <property type="entry name" value="B_lectin"/>
    <property type="match status" value="1"/>
</dbReference>
<dbReference type="Pfam" id="PF07714">
    <property type="entry name" value="PK_Tyr_Ser-Thr"/>
    <property type="match status" value="1"/>
</dbReference>
<dbReference type="InterPro" id="IPR024171">
    <property type="entry name" value="SRK-like_kinase"/>
</dbReference>
<dbReference type="AlphaFoldDB" id="A0A2G2ZR70"/>
<proteinExistence type="inferred from homology"/>
<dbReference type="InterPro" id="IPR056924">
    <property type="entry name" value="SH3_Tf2-1"/>
</dbReference>
<dbReference type="SMART" id="SM00108">
    <property type="entry name" value="B_lectin"/>
    <property type="match status" value="1"/>
</dbReference>
<protein>
    <recommendedName>
        <fullName evidence="17">Receptor-like serine/threonine-protein kinase</fullName>
        <ecNumber evidence="17">2.7.11.1</ecNumber>
    </recommendedName>
</protein>
<dbReference type="InterPro" id="IPR000719">
    <property type="entry name" value="Prot_kinase_dom"/>
</dbReference>
<dbReference type="SMART" id="SM00220">
    <property type="entry name" value="S_TKc"/>
    <property type="match status" value="1"/>
</dbReference>
<reference evidence="23 24" key="2">
    <citation type="journal article" date="2017" name="Genome Biol.">
        <title>New reference genome sequences of hot pepper reveal the massive evolution of plant disease-resistance genes by retroduplication.</title>
        <authorList>
            <person name="Kim S."/>
            <person name="Park J."/>
            <person name="Yeom S.I."/>
            <person name="Kim Y.M."/>
            <person name="Seo E."/>
            <person name="Kim K.T."/>
            <person name="Kim M.S."/>
            <person name="Lee J.M."/>
            <person name="Cheong K."/>
            <person name="Shin H.S."/>
            <person name="Kim S.B."/>
            <person name="Han K."/>
            <person name="Lee J."/>
            <person name="Park M."/>
            <person name="Lee H.A."/>
            <person name="Lee H.Y."/>
            <person name="Lee Y."/>
            <person name="Oh S."/>
            <person name="Lee J.H."/>
            <person name="Choi E."/>
            <person name="Choi E."/>
            <person name="Lee S.E."/>
            <person name="Jeon J."/>
            <person name="Kim H."/>
            <person name="Choi G."/>
            <person name="Song H."/>
            <person name="Lee J."/>
            <person name="Lee S.C."/>
            <person name="Kwon J.K."/>
            <person name="Lee H.Y."/>
            <person name="Koo N."/>
            <person name="Hong Y."/>
            <person name="Kim R.W."/>
            <person name="Kang W.H."/>
            <person name="Huh J.H."/>
            <person name="Kang B.C."/>
            <person name="Yang T.J."/>
            <person name="Lee Y.H."/>
            <person name="Bennetzen J.L."/>
            <person name="Choi D."/>
        </authorList>
    </citation>
    <scope>NUCLEOTIDE SEQUENCE [LARGE SCALE GENOMIC DNA]</scope>
    <source>
        <strain evidence="24">cv. CM334</strain>
    </source>
</reference>
<dbReference type="Pfam" id="PF00954">
    <property type="entry name" value="S_locus_glycop"/>
    <property type="match status" value="1"/>
</dbReference>
<name>A0A2G2ZR70_CAPAN</name>
<comment type="caution">
    <text evidence="23">The sequence shown here is derived from an EMBL/GenBank/DDBJ whole genome shotgun (WGS) entry which is preliminary data.</text>
</comment>
<dbReference type="PROSITE" id="PS50948">
    <property type="entry name" value="PAN"/>
    <property type="match status" value="1"/>
</dbReference>
<reference evidence="23 24" key="1">
    <citation type="journal article" date="2014" name="Nat. Genet.">
        <title>Genome sequence of the hot pepper provides insights into the evolution of pungency in Capsicum species.</title>
        <authorList>
            <person name="Kim S."/>
            <person name="Park M."/>
            <person name="Yeom S.I."/>
            <person name="Kim Y.M."/>
            <person name="Lee J.M."/>
            <person name="Lee H.A."/>
            <person name="Seo E."/>
            <person name="Choi J."/>
            <person name="Cheong K."/>
            <person name="Kim K.T."/>
            <person name="Jung K."/>
            <person name="Lee G.W."/>
            <person name="Oh S.K."/>
            <person name="Bae C."/>
            <person name="Kim S.B."/>
            <person name="Lee H.Y."/>
            <person name="Kim S.Y."/>
            <person name="Kim M.S."/>
            <person name="Kang B.C."/>
            <person name="Jo Y.D."/>
            <person name="Yang H.B."/>
            <person name="Jeong H.J."/>
            <person name="Kang W.H."/>
            <person name="Kwon J.K."/>
            <person name="Shin C."/>
            <person name="Lim J.Y."/>
            <person name="Park J.H."/>
            <person name="Huh J.H."/>
            <person name="Kim J.S."/>
            <person name="Kim B.D."/>
            <person name="Cohen O."/>
            <person name="Paran I."/>
            <person name="Suh M.C."/>
            <person name="Lee S.B."/>
            <person name="Kim Y.K."/>
            <person name="Shin Y."/>
            <person name="Noh S.J."/>
            <person name="Park J."/>
            <person name="Seo Y.S."/>
            <person name="Kwon S.Y."/>
            <person name="Kim H.A."/>
            <person name="Park J.M."/>
            <person name="Kim H.J."/>
            <person name="Choi S.B."/>
            <person name="Bosland P.W."/>
            <person name="Reeves G."/>
            <person name="Jo S.H."/>
            <person name="Lee B.W."/>
            <person name="Cho H.T."/>
            <person name="Choi H.S."/>
            <person name="Lee M.S."/>
            <person name="Yu Y."/>
            <person name="Do Choi Y."/>
            <person name="Park B.S."/>
            <person name="van Deynze A."/>
            <person name="Ashrafi H."/>
            <person name="Hill T."/>
            <person name="Kim W.T."/>
            <person name="Pai H.S."/>
            <person name="Ahn H.K."/>
            <person name="Yeam I."/>
            <person name="Giovannoni J.J."/>
            <person name="Rose J.K."/>
            <person name="Sorensen I."/>
            <person name="Lee S.J."/>
            <person name="Kim R.W."/>
            <person name="Choi I.Y."/>
            <person name="Choi B.S."/>
            <person name="Lim J.S."/>
            <person name="Lee Y.H."/>
            <person name="Choi D."/>
        </authorList>
    </citation>
    <scope>NUCLEOTIDE SEQUENCE [LARGE SCALE GENOMIC DNA]</scope>
    <source>
        <strain evidence="24">cv. CM334</strain>
    </source>
</reference>
<dbReference type="Gene3D" id="1.10.510.10">
    <property type="entry name" value="Transferase(Phosphotransferase) domain 1"/>
    <property type="match status" value="1"/>
</dbReference>
<comment type="subcellular location">
    <subcellularLocation>
        <location evidence="1">Membrane</location>
        <topology evidence="1">Single-pass type I membrane protein</topology>
    </subcellularLocation>
</comment>
<evidence type="ECO:0000256" key="6">
    <source>
        <dbReference type="ARBA" id="ARBA00022729"/>
    </source>
</evidence>
<evidence type="ECO:0000259" key="21">
    <source>
        <dbReference type="PROSITE" id="PS50927"/>
    </source>
</evidence>
<dbReference type="GO" id="GO:0004674">
    <property type="term" value="F:protein serine/threonine kinase activity"/>
    <property type="evidence" value="ECO:0007669"/>
    <property type="project" value="UniProtKB-KW"/>
</dbReference>
<dbReference type="SUPFAM" id="SSF56112">
    <property type="entry name" value="Protein kinase-like (PK-like)"/>
    <property type="match status" value="1"/>
</dbReference>
<keyword evidence="12" id="KW-1015">Disulfide bond</keyword>
<dbReference type="Pfam" id="PF11883">
    <property type="entry name" value="DUF3403"/>
    <property type="match status" value="1"/>
</dbReference>
<evidence type="ECO:0000259" key="22">
    <source>
        <dbReference type="PROSITE" id="PS50948"/>
    </source>
</evidence>
<dbReference type="InterPro" id="IPR036426">
    <property type="entry name" value="Bulb-type_lectin_dom_sf"/>
</dbReference>
<keyword evidence="6" id="KW-0732">Signal</keyword>
<dbReference type="InterPro" id="IPR016197">
    <property type="entry name" value="Chromo-like_dom_sf"/>
</dbReference>
<evidence type="ECO:0000256" key="2">
    <source>
        <dbReference type="ARBA" id="ARBA00022527"/>
    </source>
</evidence>
<dbReference type="FunFam" id="3.50.4.10:FF:000002">
    <property type="entry name" value="G-type lectin S-receptor-like serine/threonine-protein kinase"/>
    <property type="match status" value="1"/>
</dbReference>
<evidence type="ECO:0000256" key="11">
    <source>
        <dbReference type="ARBA" id="ARBA00023136"/>
    </source>
</evidence>
<gene>
    <name evidence="23" type="ORF">T459_12929</name>
</gene>
<feature type="domain" description="Protein kinase" evidence="20">
    <location>
        <begin position="573"/>
        <end position="850"/>
    </location>
</feature>
<evidence type="ECO:0000313" key="23">
    <source>
        <dbReference type="EMBL" id="PHT84486.1"/>
    </source>
</evidence>
<evidence type="ECO:0000313" key="24">
    <source>
        <dbReference type="Proteomes" id="UP000222542"/>
    </source>
</evidence>
<dbReference type="SUPFAM" id="SSF54160">
    <property type="entry name" value="Chromo domain-like"/>
    <property type="match status" value="1"/>
</dbReference>
<evidence type="ECO:0000256" key="13">
    <source>
        <dbReference type="ARBA" id="ARBA00023170"/>
    </source>
</evidence>
<dbReference type="EMBL" id="AYRZ02000004">
    <property type="protein sequence ID" value="PHT84486.1"/>
    <property type="molecule type" value="Genomic_DNA"/>
</dbReference>
<dbReference type="PROSITE" id="PS00108">
    <property type="entry name" value="PROTEIN_KINASE_ST"/>
    <property type="match status" value="1"/>
</dbReference>
<keyword evidence="13" id="KW-0675">Receptor</keyword>
<dbReference type="InterPro" id="IPR008271">
    <property type="entry name" value="Ser/Thr_kinase_AS"/>
</dbReference>
<evidence type="ECO:0000256" key="8">
    <source>
        <dbReference type="ARBA" id="ARBA00022777"/>
    </source>
</evidence>
<dbReference type="FunFam" id="3.30.200.20:FF:000195">
    <property type="entry name" value="G-type lectin S-receptor-like serine/threonine-protein kinase"/>
    <property type="match status" value="1"/>
</dbReference>
<evidence type="ECO:0000259" key="20">
    <source>
        <dbReference type="PROSITE" id="PS50011"/>
    </source>
</evidence>
<dbReference type="EC" id="2.7.11.1" evidence="17"/>
<evidence type="ECO:0000256" key="14">
    <source>
        <dbReference type="ARBA" id="ARBA00023180"/>
    </source>
</evidence>
<keyword evidence="14" id="KW-0325">Glycoprotein</keyword>
<comment type="catalytic activity">
    <reaction evidence="16 17">
        <text>L-seryl-[protein] + ATP = O-phospho-L-seryl-[protein] + ADP + H(+)</text>
        <dbReference type="Rhea" id="RHEA:17989"/>
        <dbReference type="Rhea" id="RHEA-COMP:9863"/>
        <dbReference type="Rhea" id="RHEA-COMP:11604"/>
        <dbReference type="ChEBI" id="CHEBI:15378"/>
        <dbReference type="ChEBI" id="CHEBI:29999"/>
        <dbReference type="ChEBI" id="CHEBI:30616"/>
        <dbReference type="ChEBI" id="CHEBI:83421"/>
        <dbReference type="ChEBI" id="CHEBI:456216"/>
        <dbReference type="EC" id="2.7.11.1"/>
    </reaction>
</comment>
<keyword evidence="3" id="KW-0597">Phosphoprotein</keyword>
<sequence>MKGVMRFKKKGKLSPFYIGPDQIVRKIGGVAYELELPASLGYVHPVFHISMLKKCIEDHSLVLPTEEIKVTDSLSYEEEPVEILDRQVRRLRNKEISLVKVLWRNQKIEEATWESEVDMRVRYLKLFDPMDDEMEGSFANNWYVGIWYKHNVPDKCVVWVANRAIPLNNTSGVRLEIIDTGRLALVTAANTILWSTNSSSPLSVKNPIAQLLNSGNLIVRDVNDTKPENFLWQSFDYPTDTLLPGMKLGKNFVTGQEFYLSSWKNEYDPAPGKYTYHCDPTGYPQVVLRKGDVKVFSGGPWNGLRWSGVPGMTKNTIYSFKLDFDENKTIYSYTLLDNSVISKLTLSSHGMLKRWTWDEKRQEWHVYLASPADACENYGTCGAFGSCNIIFSPVCRCLDKFVPKDPKNWAVTKWSSGCVRRTPLNCQNGDGFLKYSGIKLPDTQYSRFDVSMSLHECEKVCLKNCSCTAYSNLDIRNGGSGCLLWYGDLIDIRELPGGQDIYIRMANSELGSKGKTKVLVLSLSLLSGVAVISLTIWLCILIKTKKKRKLTLKDDLDFPLFSLSTITKATSNFSDKNMLGEGGFGSVYKGILEGGQEIAIKRLSKSSSQGVNEFKNEVNCIAKLQHRNLVKLIGCCVEGEEKILVYEYMSNRSLDFFIFDENKSSILDWPKRFNIVNGIARGLLYLHQDSRLRIIHRDLKASNILLDADMNPKISDFGIARSVIGNETGANTHHVVGTHGYMSPEYLIHGVFSIKSDVFSFGVLVLEIISGRRNRGFFHESHSINLLGHVWKLYKEGRPLELIDVHLTDSCYFTELLRLIHVALLCVQHSPEDRPDMSEVVVMLANDAVLPEAKEPGFFTESKFPDSEYSASMYSINDITVTQLDPR</sequence>
<evidence type="ECO:0000256" key="1">
    <source>
        <dbReference type="ARBA" id="ARBA00004479"/>
    </source>
</evidence>
<keyword evidence="10 19" id="KW-1133">Transmembrane helix</keyword>
<dbReference type="Gramene" id="PHT84486">
    <property type="protein sequence ID" value="PHT84486"/>
    <property type="gene ID" value="T459_12929"/>
</dbReference>
<evidence type="ECO:0000256" key="16">
    <source>
        <dbReference type="ARBA" id="ARBA00048679"/>
    </source>
</evidence>
<dbReference type="GO" id="GO:0048544">
    <property type="term" value="P:recognition of pollen"/>
    <property type="evidence" value="ECO:0007669"/>
    <property type="project" value="InterPro"/>
</dbReference>
<dbReference type="CDD" id="cd01098">
    <property type="entry name" value="PAN_AP_plant"/>
    <property type="match status" value="1"/>
</dbReference>
<dbReference type="InterPro" id="IPR021820">
    <property type="entry name" value="S-locus_recpt_kinase_C"/>
</dbReference>
<keyword evidence="4 17" id="KW-0808">Transferase</keyword>
<evidence type="ECO:0000256" key="7">
    <source>
        <dbReference type="ARBA" id="ARBA00022741"/>
    </source>
</evidence>
<keyword evidence="9 17" id="KW-0067">ATP-binding</keyword>
<evidence type="ECO:0000256" key="10">
    <source>
        <dbReference type="ARBA" id="ARBA00022989"/>
    </source>
</evidence>
<dbReference type="SMART" id="SM00473">
    <property type="entry name" value="PAN_AP"/>
    <property type="match status" value="1"/>
</dbReference>
<dbReference type="Proteomes" id="UP000222542">
    <property type="component" value="Unassembled WGS sequence"/>
</dbReference>
<evidence type="ECO:0000256" key="17">
    <source>
        <dbReference type="PIRNR" id="PIRNR000641"/>
    </source>
</evidence>
<dbReference type="InterPro" id="IPR017441">
    <property type="entry name" value="Protein_kinase_ATP_BS"/>
</dbReference>
<comment type="similarity">
    <text evidence="17">Belongs to the protein kinase superfamily. Ser/Thr protein kinase family.</text>
</comment>
<evidence type="ECO:0000256" key="12">
    <source>
        <dbReference type="ARBA" id="ARBA00023157"/>
    </source>
</evidence>
<keyword evidence="5 19" id="KW-0812">Transmembrane</keyword>
<dbReference type="InterPro" id="IPR001245">
    <property type="entry name" value="Ser-Thr/Tyr_kinase_cat_dom"/>
</dbReference>